<protein>
    <submittedName>
        <fullName evidence="3">Tetratricopeptide repeat protein</fullName>
    </submittedName>
</protein>
<evidence type="ECO:0000313" key="4">
    <source>
        <dbReference type="Proteomes" id="UP000555756"/>
    </source>
</evidence>
<keyword evidence="4" id="KW-1185">Reference proteome</keyword>
<dbReference type="PANTHER" id="PTHR12558:SF33">
    <property type="entry name" value="BLL7664 PROTEIN"/>
    <property type="match status" value="1"/>
</dbReference>
<organism evidence="3 4">
    <name type="scientific">Gluconacetobacter azotocaptans</name>
    <dbReference type="NCBI Taxonomy" id="142834"/>
    <lineage>
        <taxon>Bacteria</taxon>
        <taxon>Pseudomonadati</taxon>
        <taxon>Pseudomonadota</taxon>
        <taxon>Alphaproteobacteria</taxon>
        <taxon>Acetobacterales</taxon>
        <taxon>Acetobacteraceae</taxon>
        <taxon>Gluconacetobacter</taxon>
    </lineage>
</organism>
<evidence type="ECO:0000256" key="2">
    <source>
        <dbReference type="SAM" id="SignalP"/>
    </source>
</evidence>
<feature type="chain" id="PRO_5030546305" evidence="2">
    <location>
        <begin position="18"/>
        <end position="249"/>
    </location>
</feature>
<proteinExistence type="predicted"/>
<dbReference type="InterPro" id="IPR019734">
    <property type="entry name" value="TPR_rpt"/>
</dbReference>
<gene>
    <name evidence="3" type="ORF">HLH34_17525</name>
</gene>
<feature type="signal peptide" evidence="2">
    <location>
        <begin position="1"/>
        <end position="17"/>
    </location>
</feature>
<dbReference type="Proteomes" id="UP000555756">
    <property type="component" value="Unassembled WGS sequence"/>
</dbReference>
<sequence>MKPTILLILGLLLSACAAGKGGEAGGSVEVAQAALRGGAPQIALRAAASLLANDPYNAQALLVQGDALTALGRLGQAEWSYRAVLSRTQRPVGAWIGLGRCLLASNPADAEIQFLEAVRREPRNAAALNDLGVARDLLRRHAEAQSAYRRALAADPEMTGAQVNLALSLAMSGRMAEAEHLMRPYGSDSNATSKLRHDLAAVLAMGGDRAEAARILSADLTPHQVSQALAAYMAARDPGDADTPPATGP</sequence>
<dbReference type="SUPFAM" id="SSF48452">
    <property type="entry name" value="TPR-like"/>
    <property type="match status" value="1"/>
</dbReference>
<evidence type="ECO:0000313" key="3">
    <source>
        <dbReference type="EMBL" id="MBB2191736.1"/>
    </source>
</evidence>
<dbReference type="InterPro" id="IPR011990">
    <property type="entry name" value="TPR-like_helical_dom_sf"/>
</dbReference>
<dbReference type="Gene3D" id="1.25.40.10">
    <property type="entry name" value="Tetratricopeptide repeat domain"/>
    <property type="match status" value="1"/>
</dbReference>
<reference evidence="3 4" key="1">
    <citation type="submission" date="2020-04" db="EMBL/GenBank/DDBJ databases">
        <title>Description of novel Gluconacetobacter.</title>
        <authorList>
            <person name="Sombolestani A."/>
        </authorList>
    </citation>
    <scope>NUCLEOTIDE SEQUENCE [LARGE SCALE GENOMIC DNA]</scope>
    <source>
        <strain evidence="3 4">LMG 21311</strain>
    </source>
</reference>
<name>A0A7W4JVL7_9PROT</name>
<accession>A0A7W4JVL7</accession>
<comment type="caution">
    <text evidence="3">The sequence shown here is derived from an EMBL/GenBank/DDBJ whole genome shotgun (WGS) entry which is preliminary data.</text>
</comment>
<dbReference type="PROSITE" id="PS50005">
    <property type="entry name" value="TPR"/>
    <property type="match status" value="1"/>
</dbReference>
<dbReference type="PANTHER" id="PTHR12558">
    <property type="entry name" value="CELL DIVISION CYCLE 16,23,27"/>
    <property type="match status" value="1"/>
</dbReference>
<evidence type="ECO:0000256" key="1">
    <source>
        <dbReference type="PROSITE-ProRule" id="PRU00339"/>
    </source>
</evidence>
<dbReference type="SMART" id="SM00028">
    <property type="entry name" value="TPR"/>
    <property type="match status" value="3"/>
</dbReference>
<dbReference type="PROSITE" id="PS51257">
    <property type="entry name" value="PROKAR_LIPOPROTEIN"/>
    <property type="match status" value="1"/>
</dbReference>
<dbReference type="RefSeq" id="WP_183120855.1">
    <property type="nucleotide sequence ID" value="NZ_JABEQF010000021.1"/>
</dbReference>
<keyword evidence="1" id="KW-0802">TPR repeat</keyword>
<dbReference type="EMBL" id="JABEQF010000021">
    <property type="protein sequence ID" value="MBB2191736.1"/>
    <property type="molecule type" value="Genomic_DNA"/>
</dbReference>
<dbReference type="AlphaFoldDB" id="A0A7W4JVL7"/>
<feature type="repeat" description="TPR" evidence="1">
    <location>
        <begin position="125"/>
        <end position="158"/>
    </location>
</feature>
<keyword evidence="2" id="KW-0732">Signal</keyword>
<dbReference type="Pfam" id="PF13432">
    <property type="entry name" value="TPR_16"/>
    <property type="match status" value="2"/>
</dbReference>